<proteinExistence type="predicted"/>
<dbReference type="AlphaFoldDB" id="A0A397SHF9"/>
<evidence type="ECO:0000313" key="1">
    <source>
        <dbReference type="EMBL" id="RIA81904.1"/>
    </source>
</evidence>
<keyword evidence="2" id="KW-1185">Reference proteome</keyword>
<accession>A0A397SHF9</accession>
<sequence>MSINFNYDVLKIDDLKYLIWDKKKDTFGDFNSSRINIWKVNIALGDIAKLKDVIEEQIKDNFKQPGAGLSKQELYETVIPTPHLLLTKSTVLLNQLIPGTRIGDVGQIYFSGDTDDTSELYNEASCLVPIVGDREIHRVENNDLFGQIDDASEDLMQEYMKKVPLSLTFLGKSYIIATMNLPKGTPVYNLPAEYKNFPVLIDYRIIKASKDSHKYRKYQDLKPGISISSYELGEAGNSIIQPGKMDNGNLMEHYCAKVTKYEDLSINASECLLDYFC</sequence>
<reference evidence="1" key="1">
    <citation type="submission" date="2018-06" db="EMBL/GenBank/DDBJ databases">
        <title>Comparative genomics reveals the genomic features of Rhizophagus irregularis, R. cerebriforme, R. diaphanum and Gigaspora rosea, and their symbiotic lifestyle signature.</title>
        <authorList>
            <person name="Morin E."/>
            <person name="San Clemente H."/>
            <person name="Chen E.C.H."/>
            <person name="De La Providencia I."/>
            <person name="Hainaut M."/>
            <person name="Kuo A."/>
            <person name="Kohler A."/>
            <person name="Murat C."/>
            <person name="Tang N."/>
            <person name="Roy S."/>
            <person name="Loubradou J."/>
            <person name="Henrissat B."/>
            <person name="Grigoriev I.V."/>
            <person name="Corradi N."/>
            <person name="Roux C."/>
            <person name="Martin F.M."/>
        </authorList>
    </citation>
    <scope>NUCLEOTIDE SEQUENCE [LARGE SCALE GENOMIC DNA]</scope>
    <source>
        <strain evidence="1">DAOM 227022</strain>
    </source>
</reference>
<name>A0A397SHF9_9GLOM</name>
<dbReference type="Proteomes" id="UP000265703">
    <property type="component" value="Unassembled WGS sequence"/>
</dbReference>
<dbReference type="EMBL" id="QKYT01000729">
    <property type="protein sequence ID" value="RIA81904.1"/>
    <property type="molecule type" value="Genomic_DNA"/>
</dbReference>
<gene>
    <name evidence="1" type="ORF">C1645_836215</name>
</gene>
<evidence type="ECO:0000313" key="2">
    <source>
        <dbReference type="Proteomes" id="UP000265703"/>
    </source>
</evidence>
<protein>
    <submittedName>
        <fullName evidence="1">Uncharacterized protein</fullName>
    </submittedName>
</protein>
<organism evidence="1 2">
    <name type="scientific">Glomus cerebriforme</name>
    <dbReference type="NCBI Taxonomy" id="658196"/>
    <lineage>
        <taxon>Eukaryota</taxon>
        <taxon>Fungi</taxon>
        <taxon>Fungi incertae sedis</taxon>
        <taxon>Mucoromycota</taxon>
        <taxon>Glomeromycotina</taxon>
        <taxon>Glomeromycetes</taxon>
        <taxon>Glomerales</taxon>
        <taxon>Glomeraceae</taxon>
        <taxon>Glomus</taxon>
    </lineage>
</organism>
<comment type="caution">
    <text evidence="1">The sequence shown here is derived from an EMBL/GenBank/DDBJ whole genome shotgun (WGS) entry which is preliminary data.</text>
</comment>